<keyword evidence="3" id="KW-1185">Reference proteome</keyword>
<evidence type="ECO:0000313" key="2">
    <source>
        <dbReference type="EMBL" id="WFD10668.1"/>
    </source>
</evidence>
<dbReference type="RefSeq" id="WP_277732635.1">
    <property type="nucleotide sequence ID" value="NZ_CP120733.1"/>
</dbReference>
<organism evidence="2 3">
    <name type="scientific">Tepidibacter hydrothermalis</name>
    <dbReference type="NCBI Taxonomy" id="3036126"/>
    <lineage>
        <taxon>Bacteria</taxon>
        <taxon>Bacillati</taxon>
        <taxon>Bacillota</taxon>
        <taxon>Clostridia</taxon>
        <taxon>Peptostreptococcales</taxon>
        <taxon>Peptostreptococcaceae</taxon>
        <taxon>Tepidibacter</taxon>
    </lineage>
</organism>
<reference evidence="2 3" key="1">
    <citation type="submission" date="2023-03" db="EMBL/GenBank/DDBJ databases">
        <title>Complete genome sequence of Tepidibacter sp. SWIR-1, isolated from a deep-sea hydrothermal vent.</title>
        <authorList>
            <person name="Li X."/>
        </authorList>
    </citation>
    <scope>NUCLEOTIDE SEQUENCE [LARGE SCALE GENOMIC DNA]</scope>
    <source>
        <strain evidence="2 3">SWIR-1</strain>
    </source>
</reference>
<gene>
    <name evidence="2" type="ORF">P4S50_00940</name>
</gene>
<name>A0ABY8ECL5_9FIRM</name>
<keyword evidence="1" id="KW-1133">Transmembrane helix</keyword>
<keyword evidence="1" id="KW-0812">Transmembrane</keyword>
<protein>
    <submittedName>
        <fullName evidence="2">Uncharacterized protein</fullName>
    </submittedName>
</protein>
<evidence type="ECO:0000313" key="3">
    <source>
        <dbReference type="Proteomes" id="UP001222800"/>
    </source>
</evidence>
<dbReference type="Proteomes" id="UP001222800">
    <property type="component" value="Chromosome"/>
</dbReference>
<proteinExistence type="predicted"/>
<evidence type="ECO:0000256" key="1">
    <source>
        <dbReference type="SAM" id="Phobius"/>
    </source>
</evidence>
<keyword evidence="1" id="KW-0472">Membrane</keyword>
<sequence length="87" mass="9979">MLDYKNENWWVYNLGIIVCGVGLIIVGIIRFLNRKNLGSESVFILMNIPDIMSIIGFGLLGTREVFAKNERIGYLYYFIMIVTLVLS</sequence>
<dbReference type="EMBL" id="CP120733">
    <property type="protein sequence ID" value="WFD10668.1"/>
    <property type="molecule type" value="Genomic_DNA"/>
</dbReference>
<feature type="transmembrane region" description="Helical" evidence="1">
    <location>
        <begin position="41"/>
        <end position="59"/>
    </location>
</feature>
<feature type="transmembrane region" description="Helical" evidence="1">
    <location>
        <begin position="71"/>
        <end position="86"/>
    </location>
</feature>
<accession>A0ABY8ECL5</accession>
<feature type="transmembrane region" description="Helical" evidence="1">
    <location>
        <begin position="12"/>
        <end position="32"/>
    </location>
</feature>